<dbReference type="SUPFAM" id="SSF50022">
    <property type="entry name" value="ISP domain"/>
    <property type="match status" value="1"/>
</dbReference>
<comment type="caution">
    <text evidence="7">The sequence shown here is derived from an EMBL/GenBank/DDBJ whole genome shotgun (WGS) entry which is preliminary data.</text>
</comment>
<dbReference type="EMBL" id="JAMPKK010000055">
    <property type="protein sequence ID" value="MEP0866962.1"/>
    <property type="molecule type" value="Genomic_DNA"/>
</dbReference>
<evidence type="ECO:0000256" key="5">
    <source>
        <dbReference type="ARBA" id="ARBA00023014"/>
    </source>
</evidence>
<name>A0ABV0JWF6_9CYAN</name>
<evidence type="ECO:0000256" key="3">
    <source>
        <dbReference type="ARBA" id="ARBA00023002"/>
    </source>
</evidence>
<keyword evidence="8" id="KW-1185">Reference proteome</keyword>
<accession>A0ABV0JWF6</accession>
<sequence>MKFEHFWYVVALSEHLTSNTVLERTVLGEWLAIFRDEEGKPVALRDRCMHRNSRLSRGNICQGKIQCPYHGWVYDKTGKVVAVPAEGENFKATNARRTQNYDTKEQDGYVYVRLAQNPEEEFEPFAMPYYDKPGWETVRVINRFRNNVTNCAENFIDIPHTVSVHPGVFRTPRCSKLEMTVERRNGSVFAEYRNETTNLGWYSRFLNRGGYEIRHTDSFHMPNVTSVEYDMGPRRRLFITSQSVPEAEDSTLVYTDVTFNYGIWSKIARPFVRWTAQYIIRQDVEILGIQQDVIEKYGTQFANTPADTIHLFVESIRNKIASGEDPRTLSDKAVKVNFWV</sequence>
<dbReference type="Pfam" id="PF19112">
    <property type="entry name" value="VanA_C"/>
    <property type="match status" value="1"/>
</dbReference>
<proteinExistence type="predicted"/>
<keyword evidence="7" id="KW-0223">Dioxygenase</keyword>
<keyword evidence="5" id="KW-0411">Iron-sulfur</keyword>
<dbReference type="InterPro" id="IPR036922">
    <property type="entry name" value="Rieske_2Fe-2S_sf"/>
</dbReference>
<gene>
    <name evidence="7" type="ORF">NDI37_21140</name>
</gene>
<dbReference type="RefSeq" id="WP_190420730.1">
    <property type="nucleotide sequence ID" value="NZ_JAMPKK010000055.1"/>
</dbReference>
<evidence type="ECO:0000313" key="7">
    <source>
        <dbReference type="EMBL" id="MEP0866962.1"/>
    </source>
</evidence>
<protein>
    <submittedName>
        <fullName evidence="7">Aromatic ring-hydroxylating dioxygenase subunit alpha</fullName>
    </submittedName>
</protein>
<organism evidence="7 8">
    <name type="scientific">Funiculus sociatus GB2-A5</name>
    <dbReference type="NCBI Taxonomy" id="2933946"/>
    <lineage>
        <taxon>Bacteria</taxon>
        <taxon>Bacillati</taxon>
        <taxon>Cyanobacteriota</taxon>
        <taxon>Cyanophyceae</taxon>
        <taxon>Coleofasciculales</taxon>
        <taxon>Coleofasciculaceae</taxon>
        <taxon>Funiculus</taxon>
    </lineage>
</organism>
<feature type="domain" description="Rieske" evidence="6">
    <location>
        <begin position="7"/>
        <end position="112"/>
    </location>
</feature>
<evidence type="ECO:0000256" key="4">
    <source>
        <dbReference type="ARBA" id="ARBA00023004"/>
    </source>
</evidence>
<keyword evidence="4" id="KW-0408">Iron</keyword>
<dbReference type="Pfam" id="PF00355">
    <property type="entry name" value="Rieske"/>
    <property type="match status" value="1"/>
</dbReference>
<evidence type="ECO:0000313" key="8">
    <source>
        <dbReference type="Proteomes" id="UP001442494"/>
    </source>
</evidence>
<keyword evidence="3" id="KW-0560">Oxidoreductase</keyword>
<dbReference type="InterPro" id="IPR050584">
    <property type="entry name" value="Cholesterol_7-desaturase"/>
</dbReference>
<dbReference type="PANTHER" id="PTHR21266:SF60">
    <property type="entry name" value="3-KETOSTEROID-9-ALPHA-MONOOXYGENASE, OXYGENASE COMPONENT"/>
    <property type="match status" value="1"/>
</dbReference>
<dbReference type="InterPro" id="IPR044043">
    <property type="entry name" value="VanA_C_cat"/>
</dbReference>
<keyword evidence="2" id="KW-0479">Metal-binding</keyword>
<dbReference type="Proteomes" id="UP001442494">
    <property type="component" value="Unassembled WGS sequence"/>
</dbReference>
<dbReference type="CDD" id="cd03469">
    <property type="entry name" value="Rieske_RO_Alpha_N"/>
    <property type="match status" value="1"/>
</dbReference>
<dbReference type="PANTHER" id="PTHR21266">
    <property type="entry name" value="IRON-SULFUR DOMAIN CONTAINING PROTEIN"/>
    <property type="match status" value="1"/>
</dbReference>
<dbReference type="InterPro" id="IPR017941">
    <property type="entry name" value="Rieske_2Fe-2S"/>
</dbReference>
<dbReference type="PROSITE" id="PS51296">
    <property type="entry name" value="RIESKE"/>
    <property type="match status" value="1"/>
</dbReference>
<evidence type="ECO:0000256" key="2">
    <source>
        <dbReference type="ARBA" id="ARBA00022723"/>
    </source>
</evidence>
<dbReference type="Gene3D" id="3.90.380.10">
    <property type="entry name" value="Naphthalene 1,2-dioxygenase Alpha Subunit, Chain A, domain 1"/>
    <property type="match status" value="1"/>
</dbReference>
<evidence type="ECO:0000256" key="1">
    <source>
        <dbReference type="ARBA" id="ARBA00022714"/>
    </source>
</evidence>
<dbReference type="GO" id="GO:0051213">
    <property type="term" value="F:dioxygenase activity"/>
    <property type="evidence" value="ECO:0007669"/>
    <property type="project" value="UniProtKB-KW"/>
</dbReference>
<reference evidence="7 8" key="1">
    <citation type="submission" date="2022-04" db="EMBL/GenBank/DDBJ databases">
        <title>Positive selection, recombination, and allopatry shape intraspecific diversity of widespread and dominant cyanobacteria.</title>
        <authorList>
            <person name="Wei J."/>
            <person name="Shu W."/>
            <person name="Hu C."/>
        </authorList>
    </citation>
    <scope>NUCLEOTIDE SEQUENCE [LARGE SCALE GENOMIC DNA]</scope>
    <source>
        <strain evidence="7 8">GB2-A5</strain>
    </source>
</reference>
<evidence type="ECO:0000259" key="6">
    <source>
        <dbReference type="PROSITE" id="PS51296"/>
    </source>
</evidence>
<dbReference type="Gene3D" id="2.102.10.10">
    <property type="entry name" value="Rieske [2Fe-2S] iron-sulphur domain"/>
    <property type="match status" value="1"/>
</dbReference>
<dbReference type="SUPFAM" id="SSF55961">
    <property type="entry name" value="Bet v1-like"/>
    <property type="match status" value="1"/>
</dbReference>
<keyword evidence="1" id="KW-0001">2Fe-2S</keyword>